<protein>
    <recommendedName>
        <fullName evidence="3">Heterokaryon incompatibility domain-containing protein</fullName>
    </recommendedName>
</protein>
<keyword evidence="2" id="KW-1185">Reference proteome</keyword>
<evidence type="ECO:0000313" key="1">
    <source>
        <dbReference type="EMBL" id="KAF1920434.1"/>
    </source>
</evidence>
<sequence>MKFLFLDVCQPSFFQAVSSSSLNARGWVMQERALSRRLIHFTDHGMFWECSQAKLHEQFGSHDANLWRVPCHTKETLLSVARARSSKHLCPVEWFHFIAQYSRCGFTDAQDRLIALSSVARAAQPMLGGHNYYAGIWGHELVRGLMWFCQSPSTNLRCRSSSLAPTWSWASVEGSISFAILGMETFSTELVDVVGMQATHAVPDNPFGNVTTGRLTLKGRPTKTSLSTTNSWNRERGEVLSVYWDEPQDTTESYRGYVVLPVGACKGAGFMSNSIVFGALILELAEQPQDERVYLNTDCTFHQIGWAEYVYYDHGAQYPYSPYSWLRDGKQKWWEEYGTTVTI</sequence>
<evidence type="ECO:0000313" key="2">
    <source>
        <dbReference type="Proteomes" id="UP000800096"/>
    </source>
</evidence>
<dbReference type="OrthoDB" id="3486565at2759"/>
<gene>
    <name evidence="1" type="ORF">BDU57DRAFT_508756</name>
</gene>
<proteinExistence type="predicted"/>
<dbReference type="PANTHER" id="PTHR33112:SF10">
    <property type="entry name" value="TOL"/>
    <property type="match status" value="1"/>
</dbReference>
<accession>A0A6A5R0G8</accession>
<name>A0A6A5R0G8_AMPQU</name>
<reference evidence="1" key="1">
    <citation type="journal article" date="2020" name="Stud. Mycol.">
        <title>101 Dothideomycetes genomes: a test case for predicting lifestyles and emergence of pathogens.</title>
        <authorList>
            <person name="Haridas S."/>
            <person name="Albert R."/>
            <person name="Binder M."/>
            <person name="Bloem J."/>
            <person name="Labutti K."/>
            <person name="Salamov A."/>
            <person name="Andreopoulos B."/>
            <person name="Baker S."/>
            <person name="Barry K."/>
            <person name="Bills G."/>
            <person name="Bluhm B."/>
            <person name="Cannon C."/>
            <person name="Castanera R."/>
            <person name="Culley D."/>
            <person name="Daum C."/>
            <person name="Ezra D."/>
            <person name="Gonzalez J."/>
            <person name="Henrissat B."/>
            <person name="Kuo A."/>
            <person name="Liang C."/>
            <person name="Lipzen A."/>
            <person name="Lutzoni F."/>
            <person name="Magnuson J."/>
            <person name="Mondo S."/>
            <person name="Nolan M."/>
            <person name="Ohm R."/>
            <person name="Pangilinan J."/>
            <person name="Park H.-J."/>
            <person name="Ramirez L."/>
            <person name="Alfaro M."/>
            <person name="Sun H."/>
            <person name="Tritt A."/>
            <person name="Yoshinaga Y."/>
            <person name="Zwiers L.-H."/>
            <person name="Turgeon B."/>
            <person name="Goodwin S."/>
            <person name="Spatafora J."/>
            <person name="Crous P."/>
            <person name="Grigoriev I."/>
        </authorList>
    </citation>
    <scope>NUCLEOTIDE SEQUENCE</scope>
    <source>
        <strain evidence="1">HMLAC05119</strain>
    </source>
</reference>
<evidence type="ECO:0008006" key="3">
    <source>
        <dbReference type="Google" id="ProtNLM"/>
    </source>
</evidence>
<dbReference type="EMBL" id="ML979132">
    <property type="protein sequence ID" value="KAF1920434.1"/>
    <property type="molecule type" value="Genomic_DNA"/>
</dbReference>
<dbReference type="Proteomes" id="UP000800096">
    <property type="component" value="Unassembled WGS sequence"/>
</dbReference>
<dbReference type="PANTHER" id="PTHR33112">
    <property type="entry name" value="DOMAIN PROTEIN, PUTATIVE-RELATED"/>
    <property type="match status" value="1"/>
</dbReference>
<organism evidence="1 2">
    <name type="scientific">Ampelomyces quisqualis</name>
    <name type="common">Powdery mildew agent</name>
    <dbReference type="NCBI Taxonomy" id="50730"/>
    <lineage>
        <taxon>Eukaryota</taxon>
        <taxon>Fungi</taxon>
        <taxon>Dikarya</taxon>
        <taxon>Ascomycota</taxon>
        <taxon>Pezizomycotina</taxon>
        <taxon>Dothideomycetes</taxon>
        <taxon>Pleosporomycetidae</taxon>
        <taxon>Pleosporales</taxon>
        <taxon>Pleosporineae</taxon>
        <taxon>Phaeosphaeriaceae</taxon>
        <taxon>Ampelomyces</taxon>
    </lineage>
</organism>
<feature type="non-terminal residue" evidence="1">
    <location>
        <position position="343"/>
    </location>
</feature>
<dbReference type="AlphaFoldDB" id="A0A6A5R0G8"/>